<evidence type="ECO:0000313" key="2">
    <source>
        <dbReference type="WBParaSite" id="PDA_v2.g25483.t1"/>
    </source>
</evidence>
<dbReference type="Gene3D" id="3.30.30.30">
    <property type="match status" value="1"/>
</dbReference>
<reference evidence="2" key="1">
    <citation type="submission" date="2022-11" db="UniProtKB">
        <authorList>
            <consortium name="WormBaseParasite"/>
        </authorList>
    </citation>
    <scope>IDENTIFICATION</scope>
</reference>
<keyword evidence="1" id="KW-1185">Reference proteome</keyword>
<dbReference type="Proteomes" id="UP000887578">
    <property type="component" value="Unplaced"/>
</dbReference>
<name>A0A914QE64_9BILA</name>
<sequence>MSSASDSNNKKYLVSVVGCERLILMEIMDERTQQFYKKIDVSSVKKMFTFLLSLKDDIKAVFLSVSSLETSEYQNNFEASKAIKNFLDHHSIPCHFYSAEYLLCFKKWIAANITSNVNDLVLSVNVGNDENYLLTVNTFAVNGYKTLAGRSTEGKSMEEISRIFCGLMQQEIVKKMVLFATDKISDASLKTLETALRSNKSYDVGSKLIVLNSEKVLAIGTSGKSIIEMGKWFFDRSYVKFYFPQVVPKTIDILCVTGNSRKKIIIAERNSDIPFDESMVISKTVQQCLIERIIIPEIKELPNKLDQICDMKIPVIGFFDSSAVICVYKNDGYGFLGSWNGMYGNDLIINFEAKEAKFGIEAIKADKTKMISVVYDFIKIMSMPFDKIVVKEEWKFVITKNSENPLLIEFVNYEGRKQAGTPSFLMAMLLKEMLKRIKNEMNEEKSKEIGFCFFDKFTFAEKKRVENGLKEACELL</sequence>
<organism evidence="1 2">
    <name type="scientific">Panagrolaimus davidi</name>
    <dbReference type="NCBI Taxonomy" id="227884"/>
    <lineage>
        <taxon>Eukaryota</taxon>
        <taxon>Metazoa</taxon>
        <taxon>Ecdysozoa</taxon>
        <taxon>Nematoda</taxon>
        <taxon>Chromadorea</taxon>
        <taxon>Rhabditida</taxon>
        <taxon>Tylenchina</taxon>
        <taxon>Panagrolaimomorpha</taxon>
        <taxon>Panagrolaimoidea</taxon>
        <taxon>Panagrolaimidae</taxon>
        <taxon>Panagrolaimus</taxon>
    </lineage>
</organism>
<dbReference type="Gene3D" id="3.30.420.40">
    <property type="match status" value="1"/>
</dbReference>
<protein>
    <submittedName>
        <fullName evidence="2">Uncharacterized protein</fullName>
    </submittedName>
</protein>
<proteinExistence type="predicted"/>
<accession>A0A914QE64</accession>
<dbReference type="WBParaSite" id="PDA_v2.g25483.t1">
    <property type="protein sequence ID" value="PDA_v2.g25483.t1"/>
    <property type="gene ID" value="PDA_v2.g25483"/>
</dbReference>
<evidence type="ECO:0000313" key="1">
    <source>
        <dbReference type="Proteomes" id="UP000887578"/>
    </source>
</evidence>
<dbReference type="AlphaFoldDB" id="A0A914QE64"/>